<reference evidence="3 4" key="1">
    <citation type="submission" date="2019-07" db="EMBL/GenBank/DDBJ databases">
        <title>Chromosome genome assembly for large yellow croaker.</title>
        <authorList>
            <person name="Xiao S."/>
        </authorList>
    </citation>
    <scope>NUCLEOTIDE SEQUENCE [LARGE SCALE GENOMIC DNA]</scope>
    <source>
        <strain evidence="3">JMULYC20181020</strain>
        <tissue evidence="3">Muscle</tissue>
    </source>
</reference>
<dbReference type="PANTHER" id="PTHR47331">
    <property type="entry name" value="PHD-TYPE DOMAIN-CONTAINING PROTEIN"/>
    <property type="match status" value="1"/>
</dbReference>
<gene>
    <name evidence="3" type="ORF">D5F01_LYC23819</name>
</gene>
<dbReference type="InterPro" id="IPR036397">
    <property type="entry name" value="RNaseH_sf"/>
</dbReference>
<feature type="compositionally biased region" description="Polar residues" evidence="1">
    <location>
        <begin position="1111"/>
        <end position="1121"/>
    </location>
</feature>
<dbReference type="InterPro" id="IPR008042">
    <property type="entry name" value="Retrotrans_Pao"/>
</dbReference>
<keyword evidence="4" id="KW-1185">Reference proteome</keyword>
<dbReference type="InterPro" id="IPR041588">
    <property type="entry name" value="Integrase_H2C2"/>
</dbReference>
<name>A0A6G0HGD9_LARCR</name>
<protein>
    <recommendedName>
        <fullName evidence="2">Integrase zinc-binding domain-containing protein</fullName>
    </recommendedName>
</protein>
<proteinExistence type="predicted"/>
<evidence type="ECO:0000313" key="3">
    <source>
        <dbReference type="EMBL" id="KAE8278106.1"/>
    </source>
</evidence>
<dbReference type="Gene3D" id="3.30.420.10">
    <property type="entry name" value="Ribonuclease H-like superfamily/Ribonuclease H"/>
    <property type="match status" value="1"/>
</dbReference>
<organism evidence="3 4">
    <name type="scientific">Larimichthys crocea</name>
    <name type="common">Large yellow croaker</name>
    <name type="synonym">Pseudosciaena crocea</name>
    <dbReference type="NCBI Taxonomy" id="215358"/>
    <lineage>
        <taxon>Eukaryota</taxon>
        <taxon>Metazoa</taxon>
        <taxon>Chordata</taxon>
        <taxon>Craniata</taxon>
        <taxon>Vertebrata</taxon>
        <taxon>Euteleostomi</taxon>
        <taxon>Actinopterygii</taxon>
        <taxon>Neopterygii</taxon>
        <taxon>Teleostei</taxon>
        <taxon>Neoteleostei</taxon>
        <taxon>Acanthomorphata</taxon>
        <taxon>Eupercaria</taxon>
        <taxon>Sciaenidae</taxon>
        <taxon>Larimichthys</taxon>
    </lineage>
</organism>
<dbReference type="PANTHER" id="PTHR47331:SF5">
    <property type="entry name" value="RIBONUCLEASE H"/>
    <property type="match status" value="1"/>
</dbReference>
<feature type="region of interest" description="Disordered" evidence="1">
    <location>
        <begin position="1107"/>
        <end position="1140"/>
    </location>
</feature>
<evidence type="ECO:0000313" key="4">
    <source>
        <dbReference type="Proteomes" id="UP000424527"/>
    </source>
</evidence>
<dbReference type="Pfam" id="PF17921">
    <property type="entry name" value="Integrase_H2C2"/>
    <property type="match status" value="1"/>
</dbReference>
<dbReference type="InterPro" id="IPR012337">
    <property type="entry name" value="RNaseH-like_sf"/>
</dbReference>
<evidence type="ECO:0000259" key="2">
    <source>
        <dbReference type="Pfam" id="PF17921"/>
    </source>
</evidence>
<dbReference type="AlphaFoldDB" id="A0A6G0HGD9"/>
<evidence type="ECO:0000256" key="1">
    <source>
        <dbReference type="SAM" id="MobiDB-lite"/>
    </source>
</evidence>
<dbReference type="Proteomes" id="UP000424527">
    <property type="component" value="Unassembled WGS sequence"/>
</dbReference>
<dbReference type="Pfam" id="PF05380">
    <property type="entry name" value="Peptidase_A17"/>
    <property type="match status" value="1"/>
</dbReference>
<dbReference type="GO" id="GO:0006259">
    <property type="term" value="P:DNA metabolic process"/>
    <property type="evidence" value="ECO:0007669"/>
    <property type="project" value="UniProtKB-ARBA"/>
</dbReference>
<feature type="region of interest" description="Disordered" evidence="1">
    <location>
        <begin position="162"/>
        <end position="188"/>
    </location>
</feature>
<dbReference type="SUPFAM" id="SSF53098">
    <property type="entry name" value="Ribonuclease H-like"/>
    <property type="match status" value="1"/>
</dbReference>
<dbReference type="InterPro" id="IPR043502">
    <property type="entry name" value="DNA/RNA_pol_sf"/>
</dbReference>
<feature type="domain" description="Integrase zinc-binding" evidence="2">
    <location>
        <begin position="940"/>
        <end position="997"/>
    </location>
</feature>
<comment type="caution">
    <text evidence="3">The sequence shown here is derived from an EMBL/GenBank/DDBJ whole genome shotgun (WGS) entry which is preliminary data.</text>
</comment>
<dbReference type="EMBL" id="REGW02000037">
    <property type="protein sequence ID" value="KAE8278106.1"/>
    <property type="molecule type" value="Genomic_DNA"/>
</dbReference>
<accession>A0A6G0HGD9</accession>
<sequence length="1140" mass="129802">MALTNLLPNDGSEQFKYHVLLDHLKLETACHLALAYAHHPLPYTRAMLALQQRYGQPQQLVLREITAILNLPSVRPSDSRSFSDFAIRVRALVGMLQSLENGEGDAELACASHVQQLLGKLPSEHVANYARFSRATKPGVPHNLVDFSNWLEEEAECQAMATQTRDRRGPLEQRNPIKPSFSKPSNPVATILHGTSHPQKRVRLGPGGGPAAVPTCLGWALQGPTMLPEDLPDNPDCFSPKAKRLEIQSLFISCASPEADLYHAVERLWKMDVLPYQSEKVITRSKQDQEALAQLENYTVKVEINRVGRYATPLIHNLKISKPQAPKESVLPALRRMERKLMKNPELAVIYNKEINKLLEAGYVKKLSPQEVVQNSESSWYIPHHLVEHNGKQRLVFNCSFQYQGQCLNDCLLPGPVLGPSLMGVLLRFRQHSVAISGDIKAMFHQRHVKDGGEEDIETSVLQSFYVDNCLQSFPTEGQAKSFLDRLRARLATGGFEIRQWISNLPSVVQHLPKEARSESTEMWLIQDHTDPWEGALGLIWYCSSDTLGYKYKPVSYHPLTLRNVYRILAMQYDPLGFIIPFTTRAKVLLQKLWSKERDWDDPCLPDAFVKAWKLWEEELPQLSRIRLPRCYGLTEDQDLSMTRELHVFCDASEAAYGSVAYLRTVDSNQQVQVSFVMARSRVAPRRQLTIPRLELCAALTGAQLARMLKAELTLPLHRLVMWTDSTTVLTWLQSESCQYKIFVAHRITEILEHTAASDWRYTDSASNPADDITRGKTLKELAAPHRWNQGPPFLYLPPYQWPLNPSSPSTEATTELRKSVFCGTAHVLPPSVPPNLLQFQCWEDLVVRTSQHIFPSLDADPQAPDRPYVETLLLQHAQQESFPEEYALLQANKPISKQSPLNNLAPEFDHTTNLIRVGGRLRKSEDLDYSNMHPVVLDPKNYITQLLIKDHDKRLKHPGPERVFASLRRNYWILRGRQAIRKHQHSCIDCRKWKARPLIPRMADLPPSRLRLFKPPFWSTGMDCFGPFLIKVGRRQEKRWGIIFKCLTTHCIHIDLLSGLDTDSFLMSFRRFVARRGTPFEVHSDHGTNFVGGERELQRAFDQLTRPPGSISQIQSSLPEKSTKRSSLRRNLGKGGESN</sequence>
<dbReference type="SUPFAM" id="SSF56672">
    <property type="entry name" value="DNA/RNA polymerases"/>
    <property type="match status" value="1"/>
</dbReference>
<dbReference type="GO" id="GO:0003676">
    <property type="term" value="F:nucleic acid binding"/>
    <property type="evidence" value="ECO:0007669"/>
    <property type="project" value="InterPro"/>
</dbReference>